<dbReference type="EMBL" id="QRTC01000082">
    <property type="protein sequence ID" value="RGQ34396.1"/>
    <property type="molecule type" value="Genomic_DNA"/>
</dbReference>
<feature type="transmembrane region" description="Helical" evidence="1">
    <location>
        <begin position="72"/>
        <end position="95"/>
    </location>
</feature>
<keyword evidence="1" id="KW-1133">Transmembrane helix</keyword>
<dbReference type="Pfam" id="PF09586">
    <property type="entry name" value="YfhO"/>
    <property type="match status" value="1"/>
</dbReference>
<feature type="transmembrane region" description="Helical" evidence="1">
    <location>
        <begin position="143"/>
        <end position="168"/>
    </location>
</feature>
<feature type="transmembrane region" description="Helical" evidence="1">
    <location>
        <begin position="7"/>
        <end position="28"/>
    </location>
</feature>
<evidence type="ECO:0000256" key="1">
    <source>
        <dbReference type="SAM" id="Phobius"/>
    </source>
</evidence>
<keyword evidence="1" id="KW-0472">Membrane</keyword>
<keyword evidence="1" id="KW-0812">Transmembrane</keyword>
<sequence>MDKKRNIGTYLLASVMPGILLLSVYIALGVYPFGQRSLLITDMSQLYVDFYSYLIDVFHGQKALFFSWEGGLGMNMTGVVSFYLASPFSFLIVFFDKQSVTEGILLITILKTAACGLTFSIYTREALHLRAAPNLCFSVAYSLMSYVIVYALNIMWLDGVIFLPLVLLGLHRLQDKGSMLLLTMLIRCFLSLNFTSLIWLGFFLCCILPASVWLKRGFP</sequence>
<dbReference type="PANTHER" id="PTHR38454">
    <property type="entry name" value="INTEGRAL MEMBRANE PROTEIN-RELATED"/>
    <property type="match status" value="1"/>
</dbReference>
<name>A0A412ATE0_9FIRM</name>
<dbReference type="Proteomes" id="UP000284751">
    <property type="component" value="Unassembled WGS sequence"/>
</dbReference>
<dbReference type="AlphaFoldDB" id="A0A412ATE0"/>
<dbReference type="PANTHER" id="PTHR38454:SF1">
    <property type="entry name" value="INTEGRAL MEMBRANE PROTEIN"/>
    <property type="match status" value="1"/>
</dbReference>
<proteinExistence type="predicted"/>
<gene>
    <name evidence="2" type="ORF">DWY99_13540</name>
</gene>
<evidence type="ECO:0000313" key="3">
    <source>
        <dbReference type="Proteomes" id="UP000284751"/>
    </source>
</evidence>
<comment type="caution">
    <text evidence="2">The sequence shown here is derived from an EMBL/GenBank/DDBJ whole genome shotgun (WGS) entry which is preliminary data.</text>
</comment>
<evidence type="ECO:0008006" key="4">
    <source>
        <dbReference type="Google" id="ProtNLM"/>
    </source>
</evidence>
<feature type="transmembrane region" description="Helical" evidence="1">
    <location>
        <begin position="104"/>
        <end position="123"/>
    </location>
</feature>
<accession>A0A412ATE0</accession>
<dbReference type="InterPro" id="IPR018580">
    <property type="entry name" value="Uncharacterised_YfhO"/>
</dbReference>
<organism evidence="2 3">
    <name type="scientific">[Clostridium] leptum</name>
    <dbReference type="NCBI Taxonomy" id="1535"/>
    <lineage>
        <taxon>Bacteria</taxon>
        <taxon>Bacillati</taxon>
        <taxon>Bacillota</taxon>
        <taxon>Clostridia</taxon>
        <taxon>Eubacteriales</taxon>
        <taxon>Oscillospiraceae</taxon>
        <taxon>Oscillospiraceae incertae sedis</taxon>
    </lineage>
</organism>
<reference evidence="2 3" key="1">
    <citation type="submission" date="2018-08" db="EMBL/GenBank/DDBJ databases">
        <title>A genome reference for cultivated species of the human gut microbiota.</title>
        <authorList>
            <person name="Zou Y."/>
            <person name="Xue W."/>
            <person name="Luo G."/>
        </authorList>
    </citation>
    <scope>NUCLEOTIDE SEQUENCE [LARGE SCALE GENOMIC DNA]</scope>
    <source>
        <strain evidence="2 3">AF28-26</strain>
    </source>
</reference>
<feature type="transmembrane region" description="Helical" evidence="1">
    <location>
        <begin position="189"/>
        <end position="214"/>
    </location>
</feature>
<protein>
    <recommendedName>
        <fullName evidence="4">YfhO family protein</fullName>
    </recommendedName>
</protein>
<evidence type="ECO:0000313" key="2">
    <source>
        <dbReference type="EMBL" id="RGQ34396.1"/>
    </source>
</evidence>